<gene>
    <name evidence="2" type="ORF">KTU01_28500</name>
</gene>
<sequence>MRMDVWSVFGWVVAATPVCLLWGLALTDIHGREDLRGVRAAAWALVVLVPLVGALVYLARRPPRSPGPPALRWGEGASARPVGPQQAQRLALLAELRGRGLLSAGQFEIEQATVLEQHVFPVGPLVHRVGARETA</sequence>
<keyword evidence="3" id="KW-1185">Reference proteome</keyword>
<accession>A0A512IGD2</accession>
<proteinExistence type="predicted"/>
<feature type="transmembrane region" description="Helical" evidence="1">
    <location>
        <begin position="6"/>
        <end position="26"/>
    </location>
</feature>
<evidence type="ECO:0000256" key="1">
    <source>
        <dbReference type="SAM" id="Phobius"/>
    </source>
</evidence>
<reference evidence="2 3" key="1">
    <citation type="submission" date="2019-07" db="EMBL/GenBank/DDBJ databases">
        <title>Whole genome shotgun sequence of Kocuria turfanensis NBRC 107627.</title>
        <authorList>
            <person name="Hosoyama A."/>
            <person name="Uohara A."/>
            <person name="Ohji S."/>
            <person name="Ichikawa N."/>
        </authorList>
    </citation>
    <scope>NUCLEOTIDE SEQUENCE [LARGE SCALE GENOMIC DNA]</scope>
    <source>
        <strain evidence="2 3">NBRC 107627</strain>
    </source>
</reference>
<protein>
    <submittedName>
        <fullName evidence="2">Uncharacterized protein</fullName>
    </submittedName>
</protein>
<comment type="caution">
    <text evidence="2">The sequence shown here is derived from an EMBL/GenBank/DDBJ whole genome shotgun (WGS) entry which is preliminary data.</text>
</comment>
<feature type="transmembrane region" description="Helical" evidence="1">
    <location>
        <begin position="38"/>
        <end position="59"/>
    </location>
</feature>
<evidence type="ECO:0000313" key="2">
    <source>
        <dbReference type="EMBL" id="GEO96727.1"/>
    </source>
</evidence>
<dbReference type="AlphaFoldDB" id="A0A512IGD2"/>
<dbReference type="STRING" id="388357.GCA_001580365_03215"/>
<name>A0A512IGD2_9MICC</name>
<evidence type="ECO:0000313" key="3">
    <source>
        <dbReference type="Proteomes" id="UP000321103"/>
    </source>
</evidence>
<dbReference type="EMBL" id="BJZS01000094">
    <property type="protein sequence ID" value="GEO96727.1"/>
    <property type="molecule type" value="Genomic_DNA"/>
</dbReference>
<keyword evidence="1" id="KW-1133">Transmembrane helix</keyword>
<organism evidence="2 3">
    <name type="scientific">Kocuria turfanensis</name>
    <dbReference type="NCBI Taxonomy" id="388357"/>
    <lineage>
        <taxon>Bacteria</taxon>
        <taxon>Bacillati</taxon>
        <taxon>Actinomycetota</taxon>
        <taxon>Actinomycetes</taxon>
        <taxon>Micrococcales</taxon>
        <taxon>Micrococcaceae</taxon>
        <taxon>Kocuria</taxon>
    </lineage>
</organism>
<keyword evidence="1" id="KW-0472">Membrane</keyword>
<dbReference type="Proteomes" id="UP000321103">
    <property type="component" value="Unassembled WGS sequence"/>
</dbReference>
<keyword evidence="1" id="KW-0812">Transmembrane</keyword>